<sequence>MSTFEEDVSASEDTPLTKWEERGIGCGVMVLVMGFPVAGALGADTATKRWYWAAIVTATLLWSLWEGLKAWCRRKRGLAEAERLHSDGASQ</sequence>
<organism evidence="1 2">
    <name type="scientific">Janibacter limosus</name>
    <dbReference type="NCBI Taxonomy" id="53458"/>
    <lineage>
        <taxon>Bacteria</taxon>
        <taxon>Bacillati</taxon>
        <taxon>Actinomycetota</taxon>
        <taxon>Actinomycetes</taxon>
        <taxon>Micrococcales</taxon>
        <taxon>Intrasporangiaceae</taxon>
        <taxon>Janibacter</taxon>
    </lineage>
</organism>
<dbReference type="Proteomes" id="UP001059663">
    <property type="component" value="Chromosome"/>
</dbReference>
<evidence type="ECO:0000313" key="1">
    <source>
        <dbReference type="EMBL" id="UUZ44263.1"/>
    </source>
</evidence>
<proteinExistence type="predicted"/>
<protein>
    <submittedName>
        <fullName evidence="1">Uncharacterized protein</fullName>
    </submittedName>
</protein>
<gene>
    <name evidence="1" type="ORF">LP422_17485</name>
</gene>
<evidence type="ECO:0000313" key="2">
    <source>
        <dbReference type="Proteomes" id="UP001059663"/>
    </source>
</evidence>
<accession>A0AC61U2M9</accession>
<dbReference type="EMBL" id="CP087977">
    <property type="protein sequence ID" value="UUZ44263.1"/>
    <property type="molecule type" value="Genomic_DNA"/>
</dbReference>
<reference evidence="1" key="1">
    <citation type="submission" date="2021-11" db="EMBL/GenBank/DDBJ databases">
        <title>Study of the species diversity of bacterial strains isolated from a unique natural object - Shulgan-Tash cave (Bashkiria).</title>
        <authorList>
            <person name="Sazanova A.L."/>
            <person name="Chirak E.R."/>
            <person name="Safronova V.I."/>
        </authorList>
    </citation>
    <scope>NUCLEOTIDE SEQUENCE</scope>
    <source>
        <strain evidence="1">P1</strain>
    </source>
</reference>
<name>A0AC61U2M9_9MICO</name>